<keyword evidence="3" id="KW-0004">4Fe-4S</keyword>
<evidence type="ECO:0000256" key="1">
    <source>
        <dbReference type="ARBA" id="ARBA00001966"/>
    </source>
</evidence>
<dbReference type="GO" id="GO:0051539">
    <property type="term" value="F:4 iron, 4 sulfur cluster binding"/>
    <property type="evidence" value="ECO:0007669"/>
    <property type="project" value="UniProtKB-KW"/>
</dbReference>
<dbReference type="InterPro" id="IPR007197">
    <property type="entry name" value="rSAM"/>
</dbReference>
<feature type="region of interest" description="Disordered" evidence="4">
    <location>
        <begin position="46"/>
        <end position="73"/>
    </location>
</feature>
<dbReference type="PROSITE" id="PS51918">
    <property type="entry name" value="RADICAL_SAM"/>
    <property type="match status" value="1"/>
</dbReference>
<keyword evidence="3" id="KW-0479">Metal-binding</keyword>
<proteinExistence type="predicted"/>
<dbReference type="InterPro" id="IPR031691">
    <property type="entry name" value="LIAS_N"/>
</dbReference>
<evidence type="ECO:0000256" key="4">
    <source>
        <dbReference type="SAM" id="MobiDB-lite"/>
    </source>
</evidence>
<evidence type="ECO:0000256" key="3">
    <source>
        <dbReference type="ARBA" id="ARBA00022485"/>
    </source>
</evidence>
<name>A0A0X3PFW3_SCHSO</name>
<feature type="non-terminal residue" evidence="6">
    <location>
        <position position="1"/>
    </location>
</feature>
<dbReference type="EMBL" id="GEEE01014438">
    <property type="protein sequence ID" value="JAP48787.1"/>
    <property type="molecule type" value="Transcribed_RNA"/>
</dbReference>
<sequence>TSLSHLWTPLNGPYLTRCMASNMGSTICLRPTLLVRINPSFPRLLRPSLMPISTSPPGRPKDSGSPSEDAASGGLEEFKKRIKLGPNLGEFVKASGQPLPPSAMCSPSLKRVPGEHLRLPEWLKRDIPCGGNYTKLAKDLRGLKLHTVCEEARCPNIGECWTGGKETVPTATIMIMGDTCTRGCRFCSVKTSLKPPPLDPEEPVRTATAVGQWNVGYIVITSVDRDDLADGGAAHFAETVKQIRVRAPSMLVECLLPDFRG</sequence>
<dbReference type="Pfam" id="PF04055">
    <property type="entry name" value="Radical_SAM"/>
    <property type="match status" value="1"/>
</dbReference>
<protein>
    <submittedName>
        <fullName evidence="6">Lipoyl synthase</fullName>
    </submittedName>
</protein>
<accession>A0A0X3PFW3</accession>
<comment type="subcellular location">
    <subcellularLocation>
        <location evidence="2">Mitochondrion</location>
    </subcellularLocation>
</comment>
<dbReference type="GO" id="GO:0016992">
    <property type="term" value="F:lipoate synthase activity"/>
    <property type="evidence" value="ECO:0007669"/>
    <property type="project" value="InterPro"/>
</dbReference>
<dbReference type="InterPro" id="IPR003698">
    <property type="entry name" value="Lipoyl_synth"/>
</dbReference>
<feature type="non-terminal residue" evidence="6">
    <location>
        <position position="261"/>
    </location>
</feature>
<feature type="domain" description="Radical SAM core" evidence="5">
    <location>
        <begin position="165"/>
        <end position="261"/>
    </location>
</feature>
<organism evidence="6">
    <name type="scientific">Schistocephalus solidus</name>
    <name type="common">Tapeworm</name>
    <dbReference type="NCBI Taxonomy" id="70667"/>
    <lineage>
        <taxon>Eukaryota</taxon>
        <taxon>Metazoa</taxon>
        <taxon>Spiralia</taxon>
        <taxon>Lophotrochozoa</taxon>
        <taxon>Platyhelminthes</taxon>
        <taxon>Cestoda</taxon>
        <taxon>Eucestoda</taxon>
        <taxon>Diphyllobothriidea</taxon>
        <taxon>Diphyllobothriidae</taxon>
        <taxon>Schistocephalus</taxon>
    </lineage>
</organism>
<dbReference type="InterPro" id="IPR058240">
    <property type="entry name" value="rSAM_sf"/>
</dbReference>
<dbReference type="SUPFAM" id="SSF102114">
    <property type="entry name" value="Radical SAM enzymes"/>
    <property type="match status" value="1"/>
</dbReference>
<dbReference type="AlphaFoldDB" id="A0A0X3PFW3"/>
<dbReference type="Pfam" id="PF16881">
    <property type="entry name" value="LIAS_N"/>
    <property type="match status" value="1"/>
</dbReference>
<dbReference type="PANTHER" id="PTHR10949:SF0">
    <property type="entry name" value="LIPOYL SYNTHASE, MITOCHONDRIAL"/>
    <property type="match status" value="1"/>
</dbReference>
<dbReference type="SFLD" id="SFLDS00029">
    <property type="entry name" value="Radical_SAM"/>
    <property type="match status" value="1"/>
</dbReference>
<keyword evidence="3" id="KW-0408">Iron</keyword>
<reference evidence="6" key="1">
    <citation type="submission" date="2016-01" db="EMBL/GenBank/DDBJ databases">
        <title>Reference transcriptome for the parasite Schistocephalus solidus: insights into the molecular evolution of parasitism.</title>
        <authorList>
            <person name="Hebert F.O."/>
            <person name="Grambauer S."/>
            <person name="Barber I."/>
            <person name="Landry C.R."/>
            <person name="Aubin-Horth N."/>
        </authorList>
    </citation>
    <scope>NUCLEOTIDE SEQUENCE</scope>
</reference>
<evidence type="ECO:0000259" key="5">
    <source>
        <dbReference type="PROSITE" id="PS51918"/>
    </source>
</evidence>
<evidence type="ECO:0000256" key="2">
    <source>
        <dbReference type="ARBA" id="ARBA00004173"/>
    </source>
</evidence>
<dbReference type="GO" id="GO:0005739">
    <property type="term" value="C:mitochondrion"/>
    <property type="evidence" value="ECO:0007669"/>
    <property type="project" value="UniProtKB-SubCell"/>
</dbReference>
<comment type="cofactor">
    <cofactor evidence="1">
        <name>[4Fe-4S] cluster</name>
        <dbReference type="ChEBI" id="CHEBI:49883"/>
    </cofactor>
</comment>
<dbReference type="PANTHER" id="PTHR10949">
    <property type="entry name" value="LIPOYL SYNTHASE"/>
    <property type="match status" value="1"/>
</dbReference>
<gene>
    <name evidence="6" type="primary">LIAS</name>
    <name evidence="6" type="ORF">TR88066</name>
</gene>
<evidence type="ECO:0000313" key="6">
    <source>
        <dbReference type="EMBL" id="JAP48787.1"/>
    </source>
</evidence>
<keyword evidence="3" id="KW-0411">Iron-sulfur</keyword>